<dbReference type="RefSeq" id="WP_371238903.1">
    <property type="nucleotide sequence ID" value="NZ_JAHWZY010000016.1"/>
</dbReference>
<evidence type="ECO:0000313" key="1">
    <source>
        <dbReference type="EMBL" id="MEZ3180353.1"/>
    </source>
</evidence>
<gene>
    <name evidence="1" type="ORF">KYY02_17160</name>
</gene>
<proteinExistence type="predicted"/>
<dbReference type="EMBL" id="JAHWZY010000016">
    <property type="protein sequence ID" value="MEZ3180353.1"/>
    <property type="molecule type" value="Genomic_DNA"/>
</dbReference>
<protein>
    <submittedName>
        <fullName evidence="1">Uncharacterized protein</fullName>
    </submittedName>
</protein>
<keyword evidence="2" id="KW-1185">Reference proteome</keyword>
<sequence>MPFNVDMWVEDRDDGRFTVYVDRKLITKRGAQIMQQMLSTTVTGWQRLDEVAVRTALRAVTG</sequence>
<organism evidence="1 2">
    <name type="scientific">Streptomyces pimonensis</name>
    <dbReference type="NCBI Taxonomy" id="2860288"/>
    <lineage>
        <taxon>Bacteria</taxon>
        <taxon>Bacillati</taxon>
        <taxon>Actinomycetota</taxon>
        <taxon>Actinomycetes</taxon>
        <taxon>Kitasatosporales</taxon>
        <taxon>Streptomycetaceae</taxon>
        <taxon>Streptomyces</taxon>
    </lineage>
</organism>
<dbReference type="Proteomes" id="UP001567537">
    <property type="component" value="Unassembled WGS sequence"/>
</dbReference>
<evidence type="ECO:0000313" key="2">
    <source>
        <dbReference type="Proteomes" id="UP001567537"/>
    </source>
</evidence>
<comment type="caution">
    <text evidence="1">The sequence shown here is derived from an EMBL/GenBank/DDBJ whole genome shotgun (WGS) entry which is preliminary data.</text>
</comment>
<reference evidence="1 2" key="1">
    <citation type="journal article" date="2021" name="Res Sq">
        <title>Streptomyces Pimoensis sp. nov., Isolated From the Taklimakan Desert in Xinjiang, China.</title>
        <authorList>
            <person name="Zhang P."/>
            <person name="Luo X."/>
            <person name="Luo X."/>
            <person name="Liu Z."/>
            <person name="Xia Z."/>
            <person name="Wan C."/>
            <person name="zhang L."/>
        </authorList>
    </citation>
    <scope>NUCLEOTIDE SEQUENCE [LARGE SCALE GENOMIC DNA]</scope>
    <source>
        <strain evidence="1 2">TRM75549</strain>
    </source>
</reference>
<accession>A0ABV4J3G7</accession>
<name>A0ABV4J3G7_9ACTN</name>